<dbReference type="EMBL" id="GBXM01043304">
    <property type="protein sequence ID" value="JAH65273.1"/>
    <property type="molecule type" value="Transcribed_RNA"/>
</dbReference>
<reference evidence="1" key="2">
    <citation type="journal article" date="2015" name="Fish Shellfish Immunol.">
        <title>Early steps in the European eel (Anguilla anguilla)-Vibrio vulnificus interaction in the gills: Role of the RtxA13 toxin.</title>
        <authorList>
            <person name="Callol A."/>
            <person name="Pajuelo D."/>
            <person name="Ebbesson L."/>
            <person name="Teles M."/>
            <person name="MacKenzie S."/>
            <person name="Amaro C."/>
        </authorList>
    </citation>
    <scope>NUCLEOTIDE SEQUENCE</scope>
</reference>
<name>A0A0E9UK00_ANGAN</name>
<organism evidence="1">
    <name type="scientific">Anguilla anguilla</name>
    <name type="common">European freshwater eel</name>
    <name type="synonym">Muraena anguilla</name>
    <dbReference type="NCBI Taxonomy" id="7936"/>
    <lineage>
        <taxon>Eukaryota</taxon>
        <taxon>Metazoa</taxon>
        <taxon>Chordata</taxon>
        <taxon>Craniata</taxon>
        <taxon>Vertebrata</taxon>
        <taxon>Euteleostomi</taxon>
        <taxon>Actinopterygii</taxon>
        <taxon>Neopterygii</taxon>
        <taxon>Teleostei</taxon>
        <taxon>Anguilliformes</taxon>
        <taxon>Anguillidae</taxon>
        <taxon>Anguilla</taxon>
    </lineage>
</organism>
<sequence>MCAVEVHVIHSVYTAASALNLPVFKWTQSDGEDSTQHNV</sequence>
<proteinExistence type="predicted"/>
<reference evidence="1" key="1">
    <citation type="submission" date="2014-11" db="EMBL/GenBank/DDBJ databases">
        <authorList>
            <person name="Amaro Gonzalez C."/>
        </authorList>
    </citation>
    <scope>NUCLEOTIDE SEQUENCE</scope>
</reference>
<dbReference type="AlphaFoldDB" id="A0A0E9UK00"/>
<evidence type="ECO:0000313" key="1">
    <source>
        <dbReference type="EMBL" id="JAH65273.1"/>
    </source>
</evidence>
<protein>
    <submittedName>
        <fullName evidence="1">Uncharacterized protein</fullName>
    </submittedName>
</protein>
<accession>A0A0E9UK00</accession>